<name>A0A4D6C6X0_9CHLO</name>
<evidence type="ECO:0000256" key="5">
    <source>
        <dbReference type="ARBA" id="ARBA00023274"/>
    </source>
</evidence>
<evidence type="ECO:0000256" key="2">
    <source>
        <dbReference type="ARBA" id="ARBA00010761"/>
    </source>
</evidence>
<evidence type="ECO:0000256" key="1">
    <source>
        <dbReference type="ARBA" id="ARBA00004173"/>
    </source>
</evidence>
<dbReference type="GO" id="GO:0005840">
    <property type="term" value="C:ribosome"/>
    <property type="evidence" value="ECO:0007669"/>
    <property type="project" value="UniProtKB-KW"/>
</dbReference>
<protein>
    <recommendedName>
        <fullName evidence="6">Small ribosomal subunit protein uS3m</fullName>
    </recommendedName>
    <alternativeName>
        <fullName evidence="7">Ribosomal protein S3, mitochondrial</fullName>
    </alternativeName>
</protein>
<comment type="subcellular location">
    <subcellularLocation>
        <location evidence="1">Mitochondrion</location>
    </subcellularLocation>
</comment>
<comment type="similarity">
    <text evidence="2">Belongs to the universal ribosomal protein uS3 family.</text>
</comment>
<dbReference type="InterPro" id="IPR009019">
    <property type="entry name" value="KH_sf_prok-type"/>
</dbReference>
<gene>
    <name evidence="9" type="primary">rps3</name>
</gene>
<evidence type="ECO:0000313" key="9">
    <source>
        <dbReference type="EMBL" id="QBX98928.1"/>
    </source>
</evidence>
<keyword evidence="4 9" id="KW-0496">Mitochondrion</keyword>
<dbReference type="PANTHER" id="PTHR35928">
    <property type="entry name" value="RIBOSOMAL PROTEIN S3, MITOCHONDRIAL"/>
    <property type="match status" value="1"/>
</dbReference>
<evidence type="ECO:0000256" key="6">
    <source>
        <dbReference type="ARBA" id="ARBA00035157"/>
    </source>
</evidence>
<dbReference type="InterPro" id="IPR001351">
    <property type="entry name" value="Ribosomal_uS3_C"/>
</dbReference>
<organism evidence="9">
    <name type="scientific">Chloroparvula pacifica</name>
    <dbReference type="NCBI Taxonomy" id="1883388"/>
    <lineage>
        <taxon>Eukaryota</taxon>
        <taxon>Viridiplantae</taxon>
        <taxon>Chlorophyta</taxon>
        <taxon>Chloropicophyceae</taxon>
        <taxon>Chloropicales</taxon>
        <taxon>Chloropicaceae</taxon>
        <taxon>Chloroparvula</taxon>
    </lineage>
</organism>
<keyword evidence="5" id="KW-0687">Ribonucleoprotein</keyword>
<dbReference type="EMBL" id="MK086011">
    <property type="protein sequence ID" value="QBX98928.1"/>
    <property type="molecule type" value="Genomic_DNA"/>
</dbReference>
<evidence type="ECO:0000256" key="4">
    <source>
        <dbReference type="ARBA" id="ARBA00023128"/>
    </source>
</evidence>
<dbReference type="SUPFAM" id="SSF54821">
    <property type="entry name" value="Ribosomal protein S3 C-terminal domain"/>
    <property type="match status" value="1"/>
</dbReference>
<keyword evidence="3 9" id="KW-0689">Ribosomal protein</keyword>
<dbReference type="RefSeq" id="YP_009647188.1">
    <property type="nucleotide sequence ID" value="NC_042603.1"/>
</dbReference>
<sequence>MAQKVNPISLRLGHNRTQDAHWFSMYNYGKCVGQSIVLRKHFKTILKQAKLVHARTALLKTEQTWKVVPVFGQDDPTKTYSNANQSPKVNNKLSLAQKANPLGSTLFQAQKSKLGIALTYTLGAWLSNHHSKSQINNFVSQGLAKANEIKSSNMFQSSVDAWRSVSSSNLEVRPLRLLRRWDSASLVANAVGVSIEKRLSLKSIFTQLIQEAINQKNVRGVRILVSGRINGAEIANSESRQWGAVPLHGFDHKIDYATEDVYTSYGIIGVKVWICYE</sequence>
<dbReference type="GO" id="GO:0006412">
    <property type="term" value="P:translation"/>
    <property type="evidence" value="ECO:0007669"/>
    <property type="project" value="InterPro"/>
</dbReference>
<proteinExistence type="inferred from homology"/>
<dbReference type="AlphaFoldDB" id="A0A4D6C6X0"/>
<dbReference type="PANTHER" id="PTHR35928:SF2">
    <property type="entry name" value="SMALL RIBOSOMAL SUBUNIT PROTEIN US3M"/>
    <property type="match status" value="1"/>
</dbReference>
<dbReference type="GO" id="GO:0003723">
    <property type="term" value="F:RNA binding"/>
    <property type="evidence" value="ECO:0007669"/>
    <property type="project" value="InterPro"/>
</dbReference>
<dbReference type="SUPFAM" id="SSF54814">
    <property type="entry name" value="Prokaryotic type KH domain (KH-domain type II)"/>
    <property type="match status" value="1"/>
</dbReference>
<dbReference type="GeneID" id="40513639"/>
<geneLocation type="mitochondrion" evidence="9"/>
<reference evidence="9" key="1">
    <citation type="journal article" date="2019" name="Genome Biol. Evol.">
        <title>Tracing the Evolution of the Plastome and Mitogenome in the Chloropicophyceae Uncovered Convergent tRNA Gene Losses and a Variant Plastid Genetic Code.</title>
        <authorList>
            <person name="Turmel M."/>
            <person name="Dos Santos A.L."/>
            <person name="Otis C."/>
            <person name="Sergerie R."/>
            <person name="Lemieux C."/>
        </authorList>
    </citation>
    <scope>NUCLEOTIDE SEQUENCE</scope>
</reference>
<dbReference type="InterPro" id="IPR036419">
    <property type="entry name" value="Ribosomal_S3_C_sf"/>
</dbReference>
<feature type="domain" description="Small ribosomal subunit protein uS3 C-terminal" evidence="8">
    <location>
        <begin position="194"/>
        <end position="274"/>
    </location>
</feature>
<dbReference type="Pfam" id="PF00189">
    <property type="entry name" value="Ribosomal_S3_C"/>
    <property type="match status" value="1"/>
</dbReference>
<evidence type="ECO:0000259" key="8">
    <source>
        <dbReference type="Pfam" id="PF00189"/>
    </source>
</evidence>
<evidence type="ECO:0000256" key="7">
    <source>
        <dbReference type="ARBA" id="ARBA00035414"/>
    </source>
</evidence>
<dbReference type="GO" id="GO:0003735">
    <property type="term" value="F:structural constituent of ribosome"/>
    <property type="evidence" value="ECO:0007669"/>
    <property type="project" value="InterPro"/>
</dbReference>
<dbReference type="Gene3D" id="3.30.1140.32">
    <property type="entry name" value="Ribosomal protein S3, C-terminal domain"/>
    <property type="match status" value="1"/>
</dbReference>
<evidence type="ECO:0000256" key="3">
    <source>
        <dbReference type="ARBA" id="ARBA00022980"/>
    </source>
</evidence>
<dbReference type="GO" id="GO:0005739">
    <property type="term" value="C:mitochondrion"/>
    <property type="evidence" value="ECO:0007669"/>
    <property type="project" value="UniProtKB-SubCell"/>
</dbReference>
<dbReference type="InterPro" id="IPR044954">
    <property type="entry name" value="Ribosomal_uS3m_plant"/>
</dbReference>
<dbReference type="GO" id="GO:1990904">
    <property type="term" value="C:ribonucleoprotein complex"/>
    <property type="evidence" value="ECO:0007669"/>
    <property type="project" value="UniProtKB-KW"/>
</dbReference>
<accession>A0A4D6C6X0</accession>